<evidence type="ECO:0000259" key="1">
    <source>
        <dbReference type="Pfam" id="PF25000"/>
    </source>
</evidence>
<dbReference type="Proteomes" id="UP000799770">
    <property type="component" value="Unassembled WGS sequence"/>
</dbReference>
<accession>A0A6A5YG66</accession>
<proteinExistence type="predicted"/>
<dbReference type="SUPFAM" id="SSF48452">
    <property type="entry name" value="TPR-like"/>
    <property type="match status" value="1"/>
</dbReference>
<sequence>MFEKREEWTKLPLMLRCSTELSRKIVDRSSQTMGAVARVSQAFQDSNVEFAVLSVYEQKTTRISSTFMPSKKEILVDQSLARTSAKFETMIGADKDHPSICHFTPNDPTLVDLKAYLEQVERTVVRSTLEMLHQDAASVAWTRTQSEFPDLAFMPSRTESEFPSTQGATAGMSLDMSSFDFLPLNEPIGGIVQTVKLPHYMFKSYTRNPDFFGRKDALRILEKALAPSRPPSESENRAALKCFALCGVGGLGKTSIAVEFAHANKDLYKAIFVLPASDTEKLAQLFAEISVALGLENEAGDQIVSKNIVLGWLSQPVRRIREGTAVFRNEKKDLVPWLLVFDNADDLNVLRDFWPQSECGSILVTSRDPLAKTRTHVPVTEGLDLEPFSPQDAGLLLRQLTRYSSSADIAPSEIVGAKLSGLPLAIIQTAGTINFEDLGPGAKSLLDVIAFLDPDQISKTVLMKMEAVEPKYRPKAYPESMLDFVDARSEVTIHRIVQDSIKIRLGADKFKARFTSVALLMYAAWPFSEFEHSTARWRLCEPIISHVANLHRIYLESDVLQDLETARSELARLFMDFGCDYEGAIDHAAKSVGIFKIHDKYSWRLLQAYNELNEAYIAAWRYKEALDQAELAIAGYFTLPDDDYPDWSVINKAFALCNLGRLEEASVVLEDYLSLREKTFSPIDSESFKTGQCLYFLRKVRLKQ</sequence>
<keyword evidence="3" id="KW-1185">Reference proteome</keyword>
<dbReference type="GO" id="GO:0016787">
    <property type="term" value="F:hydrolase activity"/>
    <property type="evidence" value="ECO:0007669"/>
    <property type="project" value="UniProtKB-KW"/>
</dbReference>
<gene>
    <name evidence="2" type="ORF">BDV96DRAFT_607483</name>
</gene>
<dbReference type="InterPro" id="IPR056681">
    <property type="entry name" value="DUF7779"/>
</dbReference>
<dbReference type="PANTHER" id="PTHR35205">
    <property type="entry name" value="NB-ARC AND TPR DOMAIN PROTEIN"/>
    <property type="match status" value="1"/>
</dbReference>
<name>A0A6A5YG66_9PLEO</name>
<dbReference type="EMBL" id="ML977364">
    <property type="protein sequence ID" value="KAF2106252.1"/>
    <property type="molecule type" value="Genomic_DNA"/>
</dbReference>
<keyword evidence="2" id="KW-0378">Hydrolase</keyword>
<dbReference type="Gene3D" id="1.25.40.10">
    <property type="entry name" value="Tetratricopeptide repeat domain"/>
    <property type="match status" value="1"/>
</dbReference>
<dbReference type="PANTHER" id="PTHR35205:SF1">
    <property type="entry name" value="ZU5 DOMAIN-CONTAINING PROTEIN"/>
    <property type="match status" value="1"/>
</dbReference>
<dbReference type="InterPro" id="IPR027417">
    <property type="entry name" value="P-loop_NTPase"/>
</dbReference>
<dbReference type="Pfam" id="PF25000">
    <property type="entry name" value="DUF7779"/>
    <property type="match status" value="1"/>
</dbReference>
<dbReference type="InterPro" id="IPR011990">
    <property type="entry name" value="TPR-like_helical_dom_sf"/>
</dbReference>
<evidence type="ECO:0000313" key="2">
    <source>
        <dbReference type="EMBL" id="KAF2106252.1"/>
    </source>
</evidence>
<dbReference type="AlphaFoldDB" id="A0A6A5YG66"/>
<feature type="domain" description="DUF7779" evidence="1">
    <location>
        <begin position="434"/>
        <end position="497"/>
    </location>
</feature>
<evidence type="ECO:0000313" key="3">
    <source>
        <dbReference type="Proteomes" id="UP000799770"/>
    </source>
</evidence>
<protein>
    <submittedName>
        <fullName evidence="2">P-loop containing nucleoside triphosphate hydrolase protein</fullName>
    </submittedName>
</protein>
<dbReference type="Gene3D" id="3.40.50.300">
    <property type="entry name" value="P-loop containing nucleotide triphosphate hydrolases"/>
    <property type="match status" value="1"/>
</dbReference>
<dbReference type="OrthoDB" id="6161812at2759"/>
<reference evidence="2" key="1">
    <citation type="journal article" date="2020" name="Stud. Mycol.">
        <title>101 Dothideomycetes genomes: a test case for predicting lifestyles and emergence of pathogens.</title>
        <authorList>
            <person name="Haridas S."/>
            <person name="Albert R."/>
            <person name="Binder M."/>
            <person name="Bloem J."/>
            <person name="Labutti K."/>
            <person name="Salamov A."/>
            <person name="Andreopoulos B."/>
            <person name="Baker S."/>
            <person name="Barry K."/>
            <person name="Bills G."/>
            <person name="Bluhm B."/>
            <person name="Cannon C."/>
            <person name="Castanera R."/>
            <person name="Culley D."/>
            <person name="Daum C."/>
            <person name="Ezra D."/>
            <person name="Gonzalez J."/>
            <person name="Henrissat B."/>
            <person name="Kuo A."/>
            <person name="Liang C."/>
            <person name="Lipzen A."/>
            <person name="Lutzoni F."/>
            <person name="Magnuson J."/>
            <person name="Mondo S."/>
            <person name="Nolan M."/>
            <person name="Ohm R."/>
            <person name="Pangilinan J."/>
            <person name="Park H.-J."/>
            <person name="Ramirez L."/>
            <person name="Alfaro M."/>
            <person name="Sun H."/>
            <person name="Tritt A."/>
            <person name="Yoshinaga Y."/>
            <person name="Zwiers L.-H."/>
            <person name="Turgeon B."/>
            <person name="Goodwin S."/>
            <person name="Spatafora J."/>
            <person name="Crous P."/>
            <person name="Grigoriev I."/>
        </authorList>
    </citation>
    <scope>NUCLEOTIDE SEQUENCE</scope>
    <source>
        <strain evidence="2">CBS 627.86</strain>
    </source>
</reference>
<organism evidence="2 3">
    <name type="scientific">Lophiotrema nucula</name>
    <dbReference type="NCBI Taxonomy" id="690887"/>
    <lineage>
        <taxon>Eukaryota</taxon>
        <taxon>Fungi</taxon>
        <taxon>Dikarya</taxon>
        <taxon>Ascomycota</taxon>
        <taxon>Pezizomycotina</taxon>
        <taxon>Dothideomycetes</taxon>
        <taxon>Pleosporomycetidae</taxon>
        <taxon>Pleosporales</taxon>
        <taxon>Lophiotremataceae</taxon>
        <taxon>Lophiotrema</taxon>
    </lineage>
</organism>
<dbReference type="SUPFAM" id="SSF52540">
    <property type="entry name" value="P-loop containing nucleoside triphosphate hydrolases"/>
    <property type="match status" value="1"/>
</dbReference>